<dbReference type="InterPro" id="IPR002347">
    <property type="entry name" value="SDR_fam"/>
</dbReference>
<dbReference type="GO" id="GO:0016491">
    <property type="term" value="F:oxidoreductase activity"/>
    <property type="evidence" value="ECO:0007669"/>
    <property type="project" value="UniProtKB-KW"/>
</dbReference>
<dbReference type="Gene3D" id="3.40.50.720">
    <property type="entry name" value="NAD(P)-binding Rossmann-like Domain"/>
    <property type="match status" value="1"/>
</dbReference>
<reference evidence="3 4" key="1">
    <citation type="submission" date="2018-06" db="EMBL/GenBank/DDBJ databases">
        <title>Streptomyces reniochalinae sp. nov. and Streptomyces diacarnus sp. nov. from marine sponges.</title>
        <authorList>
            <person name="Li L."/>
        </authorList>
    </citation>
    <scope>NUCLEOTIDE SEQUENCE [LARGE SCALE GENOMIC DNA]</scope>
    <source>
        <strain evidence="3 4">LHW51701</strain>
    </source>
</reference>
<dbReference type="SUPFAM" id="SSF51735">
    <property type="entry name" value="NAD(P)-binding Rossmann-fold domains"/>
    <property type="match status" value="1"/>
</dbReference>
<dbReference type="PANTHER" id="PTHR44196">
    <property type="entry name" value="DEHYDROGENASE/REDUCTASE SDR FAMILY MEMBER 7B"/>
    <property type="match status" value="1"/>
</dbReference>
<keyword evidence="2" id="KW-0560">Oxidoreductase</keyword>
<dbReference type="PRINTS" id="PR00081">
    <property type="entry name" value="GDHRDH"/>
</dbReference>
<organism evidence="3 4">
    <name type="scientific">Streptomyces diacarni</name>
    <dbReference type="NCBI Taxonomy" id="2800381"/>
    <lineage>
        <taxon>Bacteria</taxon>
        <taxon>Bacillati</taxon>
        <taxon>Actinomycetota</taxon>
        <taxon>Actinomycetes</taxon>
        <taxon>Kitasatosporales</taxon>
        <taxon>Streptomycetaceae</taxon>
        <taxon>Streptomyces</taxon>
    </lineage>
</organism>
<comment type="caution">
    <text evidence="3">The sequence shown here is derived from an EMBL/GenBank/DDBJ whole genome shotgun (WGS) entry which is preliminary data.</text>
</comment>
<evidence type="ECO:0000256" key="1">
    <source>
        <dbReference type="ARBA" id="ARBA00006484"/>
    </source>
</evidence>
<accession>A0A367ECW7</accession>
<name>A0A367ECW7_9ACTN</name>
<dbReference type="InterPro" id="IPR036291">
    <property type="entry name" value="NAD(P)-bd_dom_sf"/>
</dbReference>
<dbReference type="AlphaFoldDB" id="A0A367ECW7"/>
<comment type="similarity">
    <text evidence="1">Belongs to the short-chain dehydrogenases/reductases (SDR) family.</text>
</comment>
<sequence>MPSPRHLEELVSTTTEKPVTLITGGSTGIGAATARRLLDAGHRVALTGRDEGRLEQRVTELDASEDLLARVADAGDWEQTRSTVEETVDRFGRLDAVVANAGFASPGTVADGDPAVWREMVLTNVLGPALLIRAALPALKESRGRIVLVGSVAGHVHTPGNLYGATKWAVTGLAENTRRLVTADGVGVTLVGPGRVETPFWAAAGGAPDSPLLSADAIADAIVWALRQPAGVDVNTLTVRPVGQPV</sequence>
<dbReference type="GO" id="GO:0016020">
    <property type="term" value="C:membrane"/>
    <property type="evidence" value="ECO:0007669"/>
    <property type="project" value="TreeGrafter"/>
</dbReference>
<gene>
    <name evidence="3" type="ORF">DTL70_30160</name>
</gene>
<protein>
    <submittedName>
        <fullName evidence="3">SDR family NAD(P)-dependent oxidoreductase</fullName>
    </submittedName>
</protein>
<keyword evidence="4" id="KW-1185">Reference proteome</keyword>
<dbReference type="EMBL" id="QOIN01000066">
    <property type="protein sequence ID" value="RCG15619.1"/>
    <property type="molecule type" value="Genomic_DNA"/>
</dbReference>
<dbReference type="Proteomes" id="UP000252914">
    <property type="component" value="Unassembled WGS sequence"/>
</dbReference>
<proteinExistence type="inferred from homology"/>
<evidence type="ECO:0000313" key="3">
    <source>
        <dbReference type="EMBL" id="RCG15619.1"/>
    </source>
</evidence>
<dbReference type="CDD" id="cd05233">
    <property type="entry name" value="SDR_c"/>
    <property type="match status" value="1"/>
</dbReference>
<evidence type="ECO:0000313" key="4">
    <source>
        <dbReference type="Proteomes" id="UP000252914"/>
    </source>
</evidence>
<evidence type="ECO:0000256" key="2">
    <source>
        <dbReference type="ARBA" id="ARBA00023002"/>
    </source>
</evidence>
<dbReference type="Pfam" id="PF00106">
    <property type="entry name" value="adh_short"/>
    <property type="match status" value="1"/>
</dbReference>
<dbReference type="PANTHER" id="PTHR44196:SF1">
    <property type="entry name" value="DEHYDROGENASE_REDUCTASE SDR FAMILY MEMBER 7B"/>
    <property type="match status" value="1"/>
</dbReference>